<name>A0A151NQJ2_ALLMI</name>
<dbReference type="Proteomes" id="UP000050525">
    <property type="component" value="Unassembled WGS sequence"/>
</dbReference>
<keyword evidence="3" id="KW-1185">Reference proteome</keyword>
<evidence type="ECO:0000256" key="1">
    <source>
        <dbReference type="SAM" id="MobiDB-lite"/>
    </source>
</evidence>
<accession>A0A151NQJ2</accession>
<dbReference type="Pfam" id="PF15112">
    <property type="entry name" value="DUF4559"/>
    <property type="match status" value="1"/>
</dbReference>
<dbReference type="PANTHER" id="PTHR35083:SF1">
    <property type="entry name" value="RGD1565685 PROTEIN"/>
    <property type="match status" value="1"/>
</dbReference>
<comment type="caution">
    <text evidence="2">The sequence shown here is derived from an EMBL/GenBank/DDBJ whole genome shotgun (WGS) entry which is preliminary data.</text>
</comment>
<organism evidence="2 3">
    <name type="scientific">Alligator mississippiensis</name>
    <name type="common">American alligator</name>
    <dbReference type="NCBI Taxonomy" id="8496"/>
    <lineage>
        <taxon>Eukaryota</taxon>
        <taxon>Metazoa</taxon>
        <taxon>Chordata</taxon>
        <taxon>Craniata</taxon>
        <taxon>Vertebrata</taxon>
        <taxon>Euteleostomi</taxon>
        <taxon>Archelosauria</taxon>
        <taxon>Archosauria</taxon>
        <taxon>Crocodylia</taxon>
        <taxon>Alligatoridae</taxon>
        <taxon>Alligatorinae</taxon>
        <taxon>Alligator</taxon>
    </lineage>
</organism>
<proteinExistence type="predicted"/>
<reference evidence="2 3" key="1">
    <citation type="journal article" date="2012" name="Genome Biol.">
        <title>Sequencing three crocodilian genomes to illuminate the evolution of archosaurs and amniotes.</title>
        <authorList>
            <person name="St John J.A."/>
            <person name="Braun E.L."/>
            <person name="Isberg S.R."/>
            <person name="Miles L.G."/>
            <person name="Chong A.Y."/>
            <person name="Gongora J."/>
            <person name="Dalzell P."/>
            <person name="Moran C."/>
            <person name="Bed'hom B."/>
            <person name="Abzhanov A."/>
            <person name="Burgess S.C."/>
            <person name="Cooksey A.M."/>
            <person name="Castoe T.A."/>
            <person name="Crawford N.G."/>
            <person name="Densmore L.D."/>
            <person name="Drew J.C."/>
            <person name="Edwards S.V."/>
            <person name="Faircloth B.C."/>
            <person name="Fujita M.K."/>
            <person name="Greenwold M.J."/>
            <person name="Hoffmann F.G."/>
            <person name="Howard J.M."/>
            <person name="Iguchi T."/>
            <person name="Janes D.E."/>
            <person name="Khan S.Y."/>
            <person name="Kohno S."/>
            <person name="de Koning A.J."/>
            <person name="Lance S.L."/>
            <person name="McCarthy F.M."/>
            <person name="McCormack J.E."/>
            <person name="Merchant M.E."/>
            <person name="Peterson D.G."/>
            <person name="Pollock D.D."/>
            <person name="Pourmand N."/>
            <person name="Raney B.J."/>
            <person name="Roessler K.A."/>
            <person name="Sanford J.R."/>
            <person name="Sawyer R.H."/>
            <person name="Schmidt C.J."/>
            <person name="Triplett E.W."/>
            <person name="Tuberville T.D."/>
            <person name="Venegas-Anaya M."/>
            <person name="Howard J.T."/>
            <person name="Jarvis E.D."/>
            <person name="Guillette L.J.Jr."/>
            <person name="Glenn T.C."/>
            <person name="Green R.E."/>
            <person name="Ray D.A."/>
        </authorList>
    </citation>
    <scope>NUCLEOTIDE SEQUENCE [LARGE SCALE GENOMIC DNA]</scope>
    <source>
        <strain evidence="2">KSC_2009_1</strain>
    </source>
</reference>
<protein>
    <submittedName>
        <fullName evidence="2">Uncharacterized protein</fullName>
    </submittedName>
</protein>
<dbReference type="AlphaFoldDB" id="A0A151NQJ2"/>
<dbReference type="EMBL" id="AKHW03002379">
    <property type="protein sequence ID" value="KYO39117.1"/>
    <property type="molecule type" value="Genomic_DNA"/>
</dbReference>
<sequence length="301" mass="34951">MPNSLFATLPIRMTNNKHSSFLILELRPMWITSMIPHQMTTKTIKFQPACSLCAQWKQEILNHHTNRHGDVHWGNCKPWLWPSNSWELAKAYMPRGQTNISGPEECDAVALLNLFNFCDHFSSINKKKIKEVITCRNELMHSSEMKVSSLWLKEFGKKIQNLLNEFENVPEVAAAGTKIEKLLSSDWAVYVPGEGDQPDGLEEETEVYLTESQIHEIEMELIRQRLEEIYLLAEEQEMLSEENLHRIQMVKDFLKDNSDLNTSFEADLQRLEGLEKEMQSQKISLGETKKENPEEETNEEK</sequence>
<feature type="region of interest" description="Disordered" evidence="1">
    <location>
        <begin position="271"/>
        <end position="301"/>
    </location>
</feature>
<gene>
    <name evidence="2" type="ORF">Y1Q_0000123</name>
</gene>
<evidence type="ECO:0000313" key="2">
    <source>
        <dbReference type="EMBL" id="KYO39117.1"/>
    </source>
</evidence>
<dbReference type="PANTHER" id="PTHR35083">
    <property type="entry name" value="RGD1565685 PROTEIN"/>
    <property type="match status" value="1"/>
</dbReference>
<evidence type="ECO:0000313" key="3">
    <source>
        <dbReference type="Proteomes" id="UP000050525"/>
    </source>
</evidence>
<dbReference type="InterPro" id="IPR027897">
    <property type="entry name" value="DUF4559"/>
</dbReference>